<organism evidence="2 3">
    <name type="scientific">Halomonas citrativorans</name>
    <dbReference type="NCBI Taxonomy" id="2742612"/>
    <lineage>
        <taxon>Bacteria</taxon>
        <taxon>Pseudomonadati</taxon>
        <taxon>Pseudomonadota</taxon>
        <taxon>Gammaproteobacteria</taxon>
        <taxon>Oceanospirillales</taxon>
        <taxon>Halomonadaceae</taxon>
        <taxon>Halomonas</taxon>
    </lineage>
</organism>
<dbReference type="RefSeq" id="WP_087105343.1">
    <property type="nucleotide sequence ID" value="NZ_FUKM01000002.1"/>
</dbReference>
<evidence type="ECO:0000313" key="2">
    <source>
        <dbReference type="EMBL" id="SJN08914.1"/>
    </source>
</evidence>
<dbReference type="OrthoDB" id="8768428at2"/>
<gene>
    <name evidence="2" type="ORF">CZ787_00330</name>
</gene>
<protein>
    <recommendedName>
        <fullName evidence="4">Integrase</fullName>
    </recommendedName>
</protein>
<dbReference type="AlphaFoldDB" id="A0A1R4HNH6"/>
<comment type="caution">
    <text evidence="2">The sequence shown here is derived from an EMBL/GenBank/DDBJ whole genome shotgun (WGS) entry which is preliminary data.</text>
</comment>
<dbReference type="Gene3D" id="1.10.443.10">
    <property type="entry name" value="Intergrase catalytic core"/>
    <property type="match status" value="1"/>
</dbReference>
<evidence type="ECO:0008006" key="4">
    <source>
        <dbReference type="Google" id="ProtNLM"/>
    </source>
</evidence>
<dbReference type="GO" id="GO:0015074">
    <property type="term" value="P:DNA integration"/>
    <property type="evidence" value="ECO:0007669"/>
    <property type="project" value="InterPro"/>
</dbReference>
<evidence type="ECO:0000313" key="3">
    <source>
        <dbReference type="Proteomes" id="UP000196331"/>
    </source>
</evidence>
<dbReference type="EMBL" id="FUKM01000002">
    <property type="protein sequence ID" value="SJN08914.1"/>
    <property type="molecule type" value="Genomic_DNA"/>
</dbReference>
<proteinExistence type="predicted"/>
<dbReference type="SUPFAM" id="SSF56349">
    <property type="entry name" value="DNA breaking-rejoining enzymes"/>
    <property type="match status" value="1"/>
</dbReference>
<dbReference type="InterPro" id="IPR013762">
    <property type="entry name" value="Integrase-like_cat_sf"/>
</dbReference>
<dbReference type="InterPro" id="IPR011010">
    <property type="entry name" value="DNA_brk_join_enz"/>
</dbReference>
<reference evidence="2 3" key="1">
    <citation type="submission" date="2017-02" db="EMBL/GenBank/DDBJ databases">
        <authorList>
            <person name="Dridi B."/>
        </authorList>
    </citation>
    <scope>NUCLEOTIDE SEQUENCE [LARGE SCALE GENOMIC DNA]</scope>
    <source>
        <strain evidence="2 3">JB380</strain>
    </source>
</reference>
<dbReference type="Proteomes" id="UP000196331">
    <property type="component" value="Unassembled WGS sequence"/>
</dbReference>
<keyword evidence="1" id="KW-0233">DNA recombination</keyword>
<sequence length="679" mass="76178">MRDNNIYASSIYEEYDLGRHSEVGRVPPDIVHDFRDPPPDFVLCRDSSGKATAIYGENVWDFDPYALSITRSHFVNFNNISEGSHAQIQIMRSEAKRILFCLIYFTSGGRLGRISATTVQSFYNSIVKAAKFCATLNDNQFSDGATLKDLYGNPSYLALFIRSISKSAMYLKSTAAILGRLQQLEVAKLGFKVCSEIDIKPDRSHNQHPVIPSRIYLEIVNYWHSLMEHIAGKESELTAFIKNFKDPVYGYSHKKQKTIRGVSKKDFRPDVKEGILAHGLNDLFDGPLSAANRIQFVSALTKMQYVVLNIVQLYTGMRFGEAIRLHYGCLENVNVPSGSEAPGAKNKVVSIISTTTKFTGFRSECAWLAGEPVVQAVRMAEAIVVGLAHVLGRNVESTPLFLNPNFLTLKSAREVIPFNKKTVEGVRPKIIISRKDLDELVAGDPERDFMSEAAFSIGTEWPLTSHQYRRSLSFYASNSGFVSLPTLQTQYKHTTREMAKYYQRGFQNIASVFGFYDEEMDDFVLPSDHFANEFQTGVPINKAHQILVDVLGSESRLFGGTGSYMEKQRLAANEGVSILTRKETERLVREGSISYKVTLLGGCTKVEPCDSYILGELFECLSCPGSVIHPDKVATEIQKTESELSNYDTDSGEYQVVNAELDRLKKYQDKNIIIHEVLE</sequence>
<evidence type="ECO:0000256" key="1">
    <source>
        <dbReference type="ARBA" id="ARBA00023172"/>
    </source>
</evidence>
<accession>A0A1R4HNH6</accession>
<dbReference type="GO" id="GO:0003677">
    <property type="term" value="F:DNA binding"/>
    <property type="evidence" value="ECO:0007669"/>
    <property type="project" value="InterPro"/>
</dbReference>
<name>A0A1R4HNH6_9GAMM</name>
<dbReference type="GO" id="GO:0006310">
    <property type="term" value="P:DNA recombination"/>
    <property type="evidence" value="ECO:0007669"/>
    <property type="project" value="UniProtKB-KW"/>
</dbReference>